<feature type="compositionally biased region" description="Basic and acidic residues" evidence="1">
    <location>
        <begin position="431"/>
        <end position="446"/>
    </location>
</feature>
<feature type="domain" description="DUF222" evidence="2">
    <location>
        <begin position="82"/>
        <end position="333"/>
    </location>
</feature>
<proteinExistence type="predicted"/>
<comment type="caution">
    <text evidence="3">The sequence shown here is derived from an EMBL/GenBank/DDBJ whole genome shotgun (WGS) entry which is preliminary data.</text>
</comment>
<dbReference type="Proteomes" id="UP001499924">
    <property type="component" value="Unassembled WGS sequence"/>
</dbReference>
<feature type="region of interest" description="Disordered" evidence="1">
    <location>
        <begin position="617"/>
        <end position="636"/>
    </location>
</feature>
<accession>A0ABP6NXY9</accession>
<feature type="compositionally biased region" description="Low complexity" evidence="1">
    <location>
        <begin position="364"/>
        <end position="373"/>
    </location>
</feature>
<name>A0ABP6NXY9_9ACTN</name>
<feature type="compositionally biased region" description="Low complexity" evidence="1">
    <location>
        <begin position="447"/>
        <end position="466"/>
    </location>
</feature>
<dbReference type="Pfam" id="PF02720">
    <property type="entry name" value="DUF222"/>
    <property type="match status" value="1"/>
</dbReference>
<evidence type="ECO:0000259" key="2">
    <source>
        <dbReference type="Pfam" id="PF02720"/>
    </source>
</evidence>
<feature type="compositionally biased region" description="Low complexity" evidence="1">
    <location>
        <begin position="704"/>
        <end position="724"/>
    </location>
</feature>
<dbReference type="CDD" id="cd00085">
    <property type="entry name" value="HNHc"/>
    <property type="match status" value="1"/>
</dbReference>
<feature type="region of interest" description="Disordered" evidence="1">
    <location>
        <begin position="703"/>
        <end position="724"/>
    </location>
</feature>
<feature type="region of interest" description="Disordered" evidence="1">
    <location>
        <begin position="431"/>
        <end position="466"/>
    </location>
</feature>
<sequence length="724" mass="76747">MIERMTEGSAGDWYAEARRRAVASSRRRRAGAASTEWPEFAPPVALSEGPLGAVQAADREIARLTSVRARAVAEFAESRPATADRAQGEPGAMSAARWAARPDVLRPVSEWAMQELAVALSITAGAAESLLTRSLTLVHRLPGTLAALEAGALHQGHLWPMLEHVAPIADDRVRAEVEAELLRWAAGRITTPAQLGAKARREVTRRDCRAALRRLQRAIAERGVRLRSAATDGMSSVTSDLTVPEAHALYRALGAYADALPDDPDGPVRTRGQKMADCLLDLVLRPGEHDLPPVRVLLTVVASVAGLAGGDEPAEIDGQVVPAEMVRALLRTLAGHRGDQPATDPTGIDDPADSQPPPHRRADAPTAAASDAEPSFVAELADDAELADWWDEMERRVLADELVDPDPEPLPDDQIGAGPIDPLFLAWMADDALHDDPPGRDPDDVARSVAPAAAEPANDPAAAAQRTADLPAAAEGVNGQPVRDGWWAAADRAVEEAGLAALEAARSLGRARQAVRTATAADTADESAWQSGPGGRVSSAVDALDALAAAEETQRAWLAGLLAATGGGGLVDRPRIAVTDALTGALLALTDLPELRRTAHCSRPACTRHPDRCTHDLTGRPGLGPPGPTDGYRPSAPLDRFVRARDRRCRFPGCRRRVPRGGELDHNTRHPLGETSAANLAGYCTTDHRGKHQAPGWRYELDSDGTLTVTTPTGLTVSTDPPPY</sequence>
<dbReference type="InterPro" id="IPR003870">
    <property type="entry name" value="DUF222"/>
</dbReference>
<keyword evidence="4" id="KW-1185">Reference proteome</keyword>
<evidence type="ECO:0000256" key="1">
    <source>
        <dbReference type="SAM" id="MobiDB-lite"/>
    </source>
</evidence>
<organism evidence="3 4">
    <name type="scientific">Blastococcus jejuensis</name>
    <dbReference type="NCBI Taxonomy" id="351224"/>
    <lineage>
        <taxon>Bacteria</taxon>
        <taxon>Bacillati</taxon>
        <taxon>Actinomycetota</taxon>
        <taxon>Actinomycetes</taxon>
        <taxon>Geodermatophilales</taxon>
        <taxon>Geodermatophilaceae</taxon>
        <taxon>Blastococcus</taxon>
    </lineage>
</organism>
<evidence type="ECO:0000313" key="3">
    <source>
        <dbReference type="EMBL" id="GAA3161286.1"/>
    </source>
</evidence>
<evidence type="ECO:0000313" key="4">
    <source>
        <dbReference type="Proteomes" id="UP001499924"/>
    </source>
</evidence>
<dbReference type="EMBL" id="BAAAVV010000002">
    <property type="protein sequence ID" value="GAA3161286.1"/>
    <property type="molecule type" value="Genomic_DNA"/>
</dbReference>
<reference evidence="4" key="1">
    <citation type="journal article" date="2019" name="Int. J. Syst. Evol. Microbiol.">
        <title>The Global Catalogue of Microorganisms (GCM) 10K type strain sequencing project: providing services to taxonomists for standard genome sequencing and annotation.</title>
        <authorList>
            <consortium name="The Broad Institute Genomics Platform"/>
            <consortium name="The Broad Institute Genome Sequencing Center for Infectious Disease"/>
            <person name="Wu L."/>
            <person name="Ma J."/>
        </authorList>
    </citation>
    <scope>NUCLEOTIDE SEQUENCE [LARGE SCALE GENOMIC DNA]</scope>
    <source>
        <strain evidence="4">JCM 15614</strain>
    </source>
</reference>
<gene>
    <name evidence="3" type="ORF">GCM10010531_11150</name>
</gene>
<dbReference type="InterPro" id="IPR003615">
    <property type="entry name" value="HNH_nuc"/>
</dbReference>
<protein>
    <recommendedName>
        <fullName evidence="2">DUF222 domain-containing protein</fullName>
    </recommendedName>
</protein>
<feature type="region of interest" description="Disordered" evidence="1">
    <location>
        <begin position="335"/>
        <end position="373"/>
    </location>
</feature>